<dbReference type="RefSeq" id="WP_163954274.1">
    <property type="nucleotide sequence ID" value="NZ_JAAFZH010000015.1"/>
</dbReference>
<proteinExistence type="predicted"/>
<dbReference type="AlphaFoldDB" id="A0A6L9LCG1"/>
<comment type="caution">
    <text evidence="2">The sequence shown here is derived from an EMBL/GenBank/DDBJ whole genome shotgun (WGS) entry which is preliminary data.</text>
</comment>
<dbReference type="EMBL" id="JAAFZH010000015">
    <property type="protein sequence ID" value="NDU98140.1"/>
    <property type="molecule type" value="Genomic_DNA"/>
</dbReference>
<feature type="transmembrane region" description="Helical" evidence="1">
    <location>
        <begin position="132"/>
        <end position="150"/>
    </location>
</feature>
<evidence type="ECO:0000313" key="2">
    <source>
        <dbReference type="EMBL" id="NDU98140.1"/>
    </source>
</evidence>
<protein>
    <submittedName>
        <fullName evidence="2">Uncharacterized protein</fullName>
    </submittedName>
</protein>
<gene>
    <name evidence="2" type="ORF">GK108_24870</name>
</gene>
<sequence length="203" mass="23446">MELDEFKMIWKAYDQKLDATQQLGQKLLQLTLQNRSQSTIDKMLRELRPVLAILSGVVVFFSAVIAGNAFDYTRPIHYVPACLYMIVAIVGLYMSIQHRNNLRNKQLLTHDLYQTLTDIITLRLRHTRLMKWVWMSIMLAGSMVMLPTIARKLPEGWLNTLFLLLIPVGITTLSIGLASMAGMFKDLYVDELREQMNELETLR</sequence>
<name>A0A6L9LCG1_9BACT</name>
<feature type="transmembrane region" description="Helical" evidence="1">
    <location>
        <begin position="50"/>
        <end position="70"/>
    </location>
</feature>
<keyword evidence="3" id="KW-1185">Reference proteome</keyword>
<feature type="transmembrane region" description="Helical" evidence="1">
    <location>
        <begin position="76"/>
        <end position="96"/>
    </location>
</feature>
<organism evidence="2 3">
    <name type="scientific">Spirosoma terrae</name>
    <dbReference type="NCBI Taxonomy" id="1968276"/>
    <lineage>
        <taxon>Bacteria</taxon>
        <taxon>Pseudomonadati</taxon>
        <taxon>Bacteroidota</taxon>
        <taxon>Cytophagia</taxon>
        <taxon>Cytophagales</taxon>
        <taxon>Cytophagaceae</taxon>
        <taxon>Spirosoma</taxon>
    </lineage>
</organism>
<feature type="transmembrane region" description="Helical" evidence="1">
    <location>
        <begin position="162"/>
        <end position="184"/>
    </location>
</feature>
<dbReference type="Proteomes" id="UP000474175">
    <property type="component" value="Unassembled WGS sequence"/>
</dbReference>
<accession>A0A6L9LCG1</accession>
<reference evidence="2 3" key="1">
    <citation type="submission" date="2020-02" db="EMBL/GenBank/DDBJ databases">
        <title>Draft genome sequence of two Spirosoma agri KCTC 52727 and Spirosoma terrae KCTC 52035.</title>
        <authorList>
            <person name="Rojas J."/>
            <person name="Ambika Manirajan B."/>
            <person name="Suarez C."/>
            <person name="Ratering S."/>
            <person name="Schnell S."/>
        </authorList>
    </citation>
    <scope>NUCLEOTIDE SEQUENCE [LARGE SCALE GENOMIC DNA]</scope>
    <source>
        <strain evidence="2 3">KCTC 52035</strain>
    </source>
</reference>
<keyword evidence="1" id="KW-0472">Membrane</keyword>
<keyword evidence="1" id="KW-1133">Transmembrane helix</keyword>
<keyword evidence="1" id="KW-0812">Transmembrane</keyword>
<evidence type="ECO:0000313" key="3">
    <source>
        <dbReference type="Proteomes" id="UP000474175"/>
    </source>
</evidence>
<evidence type="ECO:0000256" key="1">
    <source>
        <dbReference type="SAM" id="Phobius"/>
    </source>
</evidence>